<comment type="similarity">
    <text evidence="1">Belongs to the multi antimicrobial extrusion (MATE) (TC 2.A.66.1) family.</text>
</comment>
<evidence type="ECO:0000256" key="1">
    <source>
        <dbReference type="ARBA" id="ARBA00010199"/>
    </source>
</evidence>
<accession>A0A392PXH7</accession>
<evidence type="ECO:0000313" key="3">
    <source>
        <dbReference type="EMBL" id="MCI15655.1"/>
    </source>
</evidence>
<dbReference type="Pfam" id="PF01554">
    <property type="entry name" value="MatE"/>
    <property type="match status" value="1"/>
</dbReference>
<reference evidence="3 4" key="1">
    <citation type="journal article" date="2018" name="Front. Plant Sci.">
        <title>Red Clover (Trifolium pratense) and Zigzag Clover (T. medium) - A Picture of Genomic Similarities and Differences.</title>
        <authorList>
            <person name="Dluhosova J."/>
            <person name="Istvanek J."/>
            <person name="Nedelnik J."/>
            <person name="Repkova J."/>
        </authorList>
    </citation>
    <scope>NUCLEOTIDE SEQUENCE [LARGE SCALE GENOMIC DNA]</scope>
    <source>
        <strain evidence="4">cv. 10/8</strain>
        <tissue evidence="3">Leaf</tissue>
    </source>
</reference>
<keyword evidence="2" id="KW-0812">Transmembrane</keyword>
<dbReference type="GO" id="GO:0015297">
    <property type="term" value="F:antiporter activity"/>
    <property type="evidence" value="ECO:0007669"/>
    <property type="project" value="InterPro"/>
</dbReference>
<organism evidence="3 4">
    <name type="scientific">Trifolium medium</name>
    <dbReference type="NCBI Taxonomy" id="97028"/>
    <lineage>
        <taxon>Eukaryota</taxon>
        <taxon>Viridiplantae</taxon>
        <taxon>Streptophyta</taxon>
        <taxon>Embryophyta</taxon>
        <taxon>Tracheophyta</taxon>
        <taxon>Spermatophyta</taxon>
        <taxon>Magnoliopsida</taxon>
        <taxon>eudicotyledons</taxon>
        <taxon>Gunneridae</taxon>
        <taxon>Pentapetalae</taxon>
        <taxon>rosids</taxon>
        <taxon>fabids</taxon>
        <taxon>Fabales</taxon>
        <taxon>Fabaceae</taxon>
        <taxon>Papilionoideae</taxon>
        <taxon>50 kb inversion clade</taxon>
        <taxon>NPAAA clade</taxon>
        <taxon>Hologalegina</taxon>
        <taxon>IRL clade</taxon>
        <taxon>Trifolieae</taxon>
        <taxon>Trifolium</taxon>
    </lineage>
</organism>
<keyword evidence="2" id="KW-0472">Membrane</keyword>
<dbReference type="AlphaFoldDB" id="A0A392PXH7"/>
<sequence length="61" mass="6531">ESKKLWHVAGPAIFNRVGNTSMLVITQVFAGHLGDMELAATSIAMNVILGLDLGIMVSLMF</sequence>
<feature type="non-terminal residue" evidence="3">
    <location>
        <position position="1"/>
    </location>
</feature>
<dbReference type="GO" id="GO:0042910">
    <property type="term" value="F:xenobiotic transmembrane transporter activity"/>
    <property type="evidence" value="ECO:0007669"/>
    <property type="project" value="InterPro"/>
</dbReference>
<evidence type="ECO:0000256" key="2">
    <source>
        <dbReference type="SAM" id="Phobius"/>
    </source>
</evidence>
<evidence type="ECO:0000313" key="4">
    <source>
        <dbReference type="Proteomes" id="UP000265520"/>
    </source>
</evidence>
<dbReference type="GO" id="GO:0016020">
    <property type="term" value="C:membrane"/>
    <property type="evidence" value="ECO:0007669"/>
    <property type="project" value="InterPro"/>
</dbReference>
<dbReference type="EMBL" id="LXQA010097427">
    <property type="protein sequence ID" value="MCI15655.1"/>
    <property type="molecule type" value="Genomic_DNA"/>
</dbReference>
<feature type="transmembrane region" description="Helical" evidence="2">
    <location>
        <begin position="38"/>
        <end position="59"/>
    </location>
</feature>
<proteinExistence type="inferred from homology"/>
<name>A0A392PXH7_9FABA</name>
<comment type="caution">
    <text evidence="3">The sequence shown here is derived from an EMBL/GenBank/DDBJ whole genome shotgun (WGS) entry which is preliminary data.</text>
</comment>
<dbReference type="Proteomes" id="UP000265520">
    <property type="component" value="Unassembled WGS sequence"/>
</dbReference>
<protein>
    <submittedName>
        <fullName evidence="3">Protein TRANSPARENT TESTA 12-like</fullName>
    </submittedName>
</protein>
<keyword evidence="2" id="KW-1133">Transmembrane helix</keyword>
<dbReference type="InterPro" id="IPR002528">
    <property type="entry name" value="MATE_fam"/>
</dbReference>
<keyword evidence="4" id="KW-1185">Reference proteome</keyword>